<feature type="domain" description="CHASE" evidence="7">
    <location>
        <begin position="108"/>
        <end position="201"/>
    </location>
</feature>
<keyword evidence="11" id="KW-1185">Reference proteome</keyword>
<reference evidence="10 11" key="2">
    <citation type="submission" date="2016-06" db="EMBL/GenBank/DDBJ databases">
        <authorList>
            <person name="Rodrigo-Torres L."/>
            <person name="Arahal D.R."/>
        </authorList>
    </citation>
    <scope>NUCLEOTIDE SEQUENCE [LARGE SCALE GENOMIC DNA]</scope>
    <source>
        <strain evidence="10 11">CECT 5116</strain>
    </source>
</reference>
<dbReference type="Pfam" id="PF00990">
    <property type="entry name" value="GGDEF"/>
    <property type="match status" value="1"/>
</dbReference>
<dbReference type="SMART" id="SM01079">
    <property type="entry name" value="CHASE"/>
    <property type="match status" value="1"/>
</dbReference>
<dbReference type="InterPro" id="IPR043128">
    <property type="entry name" value="Rev_trsase/Diguanyl_cyclase"/>
</dbReference>
<dbReference type="PANTHER" id="PTHR45138">
    <property type="entry name" value="REGULATORY COMPONENTS OF SENSORY TRANSDUCTION SYSTEM"/>
    <property type="match status" value="1"/>
</dbReference>
<evidence type="ECO:0000256" key="2">
    <source>
        <dbReference type="ARBA" id="ARBA00012528"/>
    </source>
</evidence>
<evidence type="ECO:0000313" key="12">
    <source>
        <dbReference type="Proteomes" id="UP000092871"/>
    </source>
</evidence>
<reference evidence="9 12" key="1">
    <citation type="submission" date="2016-06" db="EMBL/GenBank/DDBJ databases">
        <authorList>
            <person name="Kjaerup R.B."/>
            <person name="Dalgaard T.S."/>
            <person name="Juul-Madsen H.R."/>
        </authorList>
    </citation>
    <scope>NUCLEOTIDE SEQUENCE [LARGE SCALE GENOMIC DNA]</scope>
    <source>
        <strain evidence="9 12">CECT 5115</strain>
    </source>
</reference>
<evidence type="ECO:0000313" key="11">
    <source>
        <dbReference type="Proteomes" id="UP000092840"/>
    </source>
</evidence>
<evidence type="ECO:0000256" key="3">
    <source>
        <dbReference type="ARBA" id="ARBA00022692"/>
    </source>
</evidence>
<dbReference type="Proteomes" id="UP000092871">
    <property type="component" value="Unassembled WGS sequence"/>
</dbReference>
<evidence type="ECO:0000259" key="8">
    <source>
        <dbReference type="PROSITE" id="PS50887"/>
    </source>
</evidence>
<dbReference type="GO" id="GO:0005886">
    <property type="term" value="C:plasma membrane"/>
    <property type="evidence" value="ECO:0007669"/>
    <property type="project" value="TreeGrafter"/>
</dbReference>
<feature type="transmembrane region" description="Helical" evidence="6">
    <location>
        <begin position="12"/>
        <end position="32"/>
    </location>
</feature>
<dbReference type="EMBL" id="FLRA01000009">
    <property type="protein sequence ID" value="SBT17250.1"/>
    <property type="molecule type" value="Genomic_DNA"/>
</dbReference>
<dbReference type="GO" id="GO:0007165">
    <property type="term" value="P:signal transduction"/>
    <property type="evidence" value="ECO:0007669"/>
    <property type="project" value="UniProtKB-ARBA"/>
</dbReference>
<dbReference type="InterPro" id="IPR000160">
    <property type="entry name" value="GGDEF_dom"/>
</dbReference>
<sequence length="463" mass="52149">MLSIIRQHSHKAFFVFTAAFWVTSVLIVQFYAELSTNRITQEEQQNLRREAALIRSKIESAIYEDVYIAGSLATVLRVSTSTVIDNWDSVASDLIQKSTHIRNIGIAPNNVISLVYPLEGNEAAIGLDFRSAPEQYAAVMKAKESGDVYLDGPIELVQGGQALIARYPIFLDYPINQKYWGSTSIVLNFADILQESNIRDLKNANFAIQRTTVGGVVDVFLGSEEVFESPDELLPVFLPNNQWLIAVKSTAGLSDLAKLERNITQFFGYTGALILYISVFLLYRAYQLAHKASLKDELTHLPNRRYLFNQLEQRMRPSKRKTGFALLNIDLNEFKQINDQFGHEAGDALLKHIAQLTNNILKGTDFIARVGGDEFLIVLDSSYTELAANERAKALKQHIENRPLHWKGSAITPSISIGVVVYYPDIPTTQEELLHTADHNMYIQKEAHKNNSQIPHYLQGHII</sequence>
<dbReference type="PROSITE" id="PS50887">
    <property type="entry name" value="GGDEF"/>
    <property type="match status" value="1"/>
</dbReference>
<evidence type="ECO:0000256" key="1">
    <source>
        <dbReference type="ARBA" id="ARBA00004370"/>
    </source>
</evidence>
<proteinExistence type="predicted"/>
<dbReference type="SUPFAM" id="SSF55073">
    <property type="entry name" value="Nucleotide cyclase"/>
    <property type="match status" value="1"/>
</dbReference>
<dbReference type="GO" id="GO:1902201">
    <property type="term" value="P:negative regulation of bacterial-type flagellum-dependent cell motility"/>
    <property type="evidence" value="ECO:0007669"/>
    <property type="project" value="TreeGrafter"/>
</dbReference>
<protein>
    <recommendedName>
        <fullName evidence="2">diguanylate cyclase</fullName>
        <ecNumber evidence="2">2.7.7.65</ecNumber>
    </recommendedName>
</protein>
<dbReference type="SMART" id="SM00267">
    <property type="entry name" value="GGDEF"/>
    <property type="match status" value="1"/>
</dbReference>
<dbReference type="GO" id="GO:0043709">
    <property type="term" value="P:cell adhesion involved in single-species biofilm formation"/>
    <property type="evidence" value="ECO:0007669"/>
    <property type="project" value="TreeGrafter"/>
</dbReference>
<dbReference type="InterPro" id="IPR006189">
    <property type="entry name" value="CHASE_dom"/>
</dbReference>
<evidence type="ECO:0000256" key="4">
    <source>
        <dbReference type="ARBA" id="ARBA00022989"/>
    </source>
</evidence>
<dbReference type="InterPro" id="IPR029787">
    <property type="entry name" value="Nucleotide_cyclase"/>
</dbReference>
<feature type="transmembrane region" description="Helical" evidence="6">
    <location>
        <begin position="266"/>
        <end position="286"/>
    </location>
</feature>
<dbReference type="EC" id="2.7.7.65" evidence="2"/>
<dbReference type="RefSeq" id="WP_083203037.1">
    <property type="nucleotide sequence ID" value="NZ_FLRA01000009.1"/>
</dbReference>
<feature type="domain" description="GGDEF" evidence="8">
    <location>
        <begin position="322"/>
        <end position="457"/>
    </location>
</feature>
<keyword evidence="4 6" id="KW-1133">Transmembrane helix</keyword>
<dbReference type="AlphaFoldDB" id="A0A1C3JQD5"/>
<dbReference type="PANTHER" id="PTHR45138:SF6">
    <property type="entry name" value="DIGUANYLATE CYCLASE DGCN"/>
    <property type="match status" value="1"/>
</dbReference>
<evidence type="ECO:0000259" key="7">
    <source>
        <dbReference type="PROSITE" id="PS50839"/>
    </source>
</evidence>
<dbReference type="CDD" id="cd01949">
    <property type="entry name" value="GGDEF"/>
    <property type="match status" value="1"/>
</dbReference>
<keyword evidence="3 6" id="KW-0812">Transmembrane</keyword>
<dbReference type="GO" id="GO:0052621">
    <property type="term" value="F:diguanylate cyclase activity"/>
    <property type="evidence" value="ECO:0007669"/>
    <property type="project" value="UniProtKB-EC"/>
</dbReference>
<dbReference type="Pfam" id="PF03924">
    <property type="entry name" value="CHASE"/>
    <property type="match status" value="1"/>
</dbReference>
<evidence type="ECO:0000313" key="9">
    <source>
        <dbReference type="EMBL" id="SBT17250.1"/>
    </source>
</evidence>
<gene>
    <name evidence="9" type="primary">dosC_1</name>
    <name evidence="10" type="synonym">dosC_3</name>
    <name evidence="9" type="ORF">MGA5115_01359</name>
    <name evidence="10" type="ORF">MGA5116_03036</name>
</gene>
<evidence type="ECO:0000256" key="5">
    <source>
        <dbReference type="ARBA" id="ARBA00023136"/>
    </source>
</evidence>
<organism evidence="9 12">
    <name type="scientific">Marinomonas gallaica</name>
    <dbReference type="NCBI Taxonomy" id="1806667"/>
    <lineage>
        <taxon>Bacteria</taxon>
        <taxon>Pseudomonadati</taxon>
        <taxon>Pseudomonadota</taxon>
        <taxon>Gammaproteobacteria</taxon>
        <taxon>Oceanospirillales</taxon>
        <taxon>Oceanospirillaceae</taxon>
        <taxon>Marinomonas</taxon>
    </lineage>
</organism>
<dbReference type="Gene3D" id="3.30.450.350">
    <property type="entry name" value="CHASE domain"/>
    <property type="match status" value="1"/>
</dbReference>
<dbReference type="Gene3D" id="3.30.70.270">
    <property type="match status" value="1"/>
</dbReference>
<dbReference type="EMBL" id="FLRB01000018">
    <property type="protein sequence ID" value="SBT22416.1"/>
    <property type="molecule type" value="Genomic_DNA"/>
</dbReference>
<keyword evidence="9" id="KW-0808">Transferase</keyword>
<evidence type="ECO:0000256" key="6">
    <source>
        <dbReference type="SAM" id="Phobius"/>
    </source>
</evidence>
<accession>A0A1C3JQD5</accession>
<keyword evidence="9" id="KW-0548">Nucleotidyltransferase</keyword>
<dbReference type="NCBIfam" id="TIGR00254">
    <property type="entry name" value="GGDEF"/>
    <property type="match status" value="1"/>
</dbReference>
<comment type="subcellular location">
    <subcellularLocation>
        <location evidence="1">Membrane</location>
    </subcellularLocation>
</comment>
<dbReference type="InterPro" id="IPR050469">
    <property type="entry name" value="Diguanylate_Cyclase"/>
</dbReference>
<name>A0A1C3JQD5_9GAMM</name>
<keyword evidence="5 6" id="KW-0472">Membrane</keyword>
<dbReference type="Proteomes" id="UP000092840">
    <property type="component" value="Unassembled WGS sequence"/>
</dbReference>
<dbReference type="PROSITE" id="PS50839">
    <property type="entry name" value="CHASE"/>
    <property type="match status" value="1"/>
</dbReference>
<dbReference type="InterPro" id="IPR042240">
    <property type="entry name" value="CHASE_sf"/>
</dbReference>
<dbReference type="OrthoDB" id="9812260at2"/>
<evidence type="ECO:0000313" key="10">
    <source>
        <dbReference type="EMBL" id="SBT22416.1"/>
    </source>
</evidence>